<dbReference type="NCBIfam" id="TIGR02532">
    <property type="entry name" value="IV_pilin_GFxxxE"/>
    <property type="match status" value="1"/>
</dbReference>
<feature type="domain" description="General secretion pathway GspH" evidence="12">
    <location>
        <begin position="58"/>
        <end position="154"/>
    </location>
</feature>
<dbReference type="InterPro" id="IPR022346">
    <property type="entry name" value="T2SS_GspH"/>
</dbReference>
<evidence type="ECO:0000313" key="13">
    <source>
        <dbReference type="EMBL" id="ASF45190.1"/>
    </source>
</evidence>
<evidence type="ECO:0000256" key="4">
    <source>
        <dbReference type="ARBA" id="ARBA00022481"/>
    </source>
</evidence>
<keyword evidence="7 11" id="KW-1133">Transmembrane helix</keyword>
<comment type="subcellular location">
    <subcellularLocation>
        <location evidence="1">Cell inner membrane</location>
        <topology evidence="1">Single-pass membrane protein</topology>
    </subcellularLocation>
</comment>
<dbReference type="PROSITE" id="PS00409">
    <property type="entry name" value="PROKAR_NTER_METHYL"/>
    <property type="match status" value="1"/>
</dbReference>
<evidence type="ECO:0000256" key="2">
    <source>
        <dbReference type="ARBA" id="ARBA00021549"/>
    </source>
</evidence>
<dbReference type="SUPFAM" id="SSF54523">
    <property type="entry name" value="Pili subunits"/>
    <property type="match status" value="1"/>
</dbReference>
<reference evidence="13 14" key="1">
    <citation type="submission" date="2017-06" db="EMBL/GenBank/DDBJ databases">
        <title>Genome Sequencing of the methanotroph Methylovulum psychrotolerants str. HV10-M2 isolated from a high-altitude environment.</title>
        <authorList>
            <person name="Mateos-Rivera A."/>
        </authorList>
    </citation>
    <scope>NUCLEOTIDE SEQUENCE [LARGE SCALE GENOMIC DNA]</scope>
    <source>
        <strain evidence="13 14">HV10_M2</strain>
    </source>
</reference>
<dbReference type="GO" id="GO:0015628">
    <property type="term" value="P:protein secretion by the type II secretion system"/>
    <property type="evidence" value="ECO:0007669"/>
    <property type="project" value="InterPro"/>
</dbReference>
<evidence type="ECO:0000256" key="1">
    <source>
        <dbReference type="ARBA" id="ARBA00004377"/>
    </source>
</evidence>
<keyword evidence="6 11" id="KW-0812">Transmembrane</keyword>
<evidence type="ECO:0000256" key="11">
    <source>
        <dbReference type="SAM" id="Phobius"/>
    </source>
</evidence>
<dbReference type="Pfam" id="PF07963">
    <property type="entry name" value="N_methyl"/>
    <property type="match status" value="1"/>
</dbReference>
<keyword evidence="14" id="KW-1185">Reference proteome</keyword>
<evidence type="ECO:0000256" key="10">
    <source>
        <dbReference type="ARBA" id="ARBA00030775"/>
    </source>
</evidence>
<feature type="transmembrane region" description="Helical" evidence="11">
    <location>
        <begin position="23"/>
        <end position="46"/>
    </location>
</feature>
<evidence type="ECO:0000256" key="7">
    <source>
        <dbReference type="ARBA" id="ARBA00022989"/>
    </source>
</evidence>
<accession>A0A1Z4BVC1</accession>
<keyword evidence="5" id="KW-0997">Cell inner membrane</keyword>
<evidence type="ECO:0000256" key="3">
    <source>
        <dbReference type="ARBA" id="ARBA00022475"/>
    </source>
</evidence>
<sequence length="169" mass="18152">MAIIAHPASGPAPRLGFARSQGFTLIELIVVLVIVVLGFAAIGISMSSGHDTAEIKTAAHDIVSALRFARGEALMNHEATTVDFDLDNNSYTVSHRERVYEIPKAVSLTVVTAQSELTGQGQGSIRFFPDGSSTGGRVTLERETAKWQIDINWLTGAAELNDTFDDGHK</sequence>
<dbReference type="RefSeq" id="WP_088618073.1">
    <property type="nucleotide sequence ID" value="NZ_CP022129.1"/>
</dbReference>
<protein>
    <recommendedName>
        <fullName evidence="2">Type II secretion system protein H</fullName>
    </recommendedName>
    <alternativeName>
        <fullName evidence="10">General secretion pathway protein H</fullName>
    </alternativeName>
</protein>
<keyword evidence="3" id="KW-1003">Cell membrane</keyword>
<dbReference type="EMBL" id="CP022129">
    <property type="protein sequence ID" value="ASF45190.1"/>
    <property type="molecule type" value="Genomic_DNA"/>
</dbReference>
<dbReference type="OrthoDB" id="8481584at2"/>
<proteinExistence type="inferred from homology"/>
<dbReference type="GO" id="GO:0005886">
    <property type="term" value="C:plasma membrane"/>
    <property type="evidence" value="ECO:0007669"/>
    <property type="project" value="UniProtKB-SubCell"/>
</dbReference>
<evidence type="ECO:0000256" key="8">
    <source>
        <dbReference type="ARBA" id="ARBA00023136"/>
    </source>
</evidence>
<name>A0A1Z4BVC1_9GAMM</name>
<dbReference type="Gene3D" id="3.30.700.10">
    <property type="entry name" value="Glycoprotein, Type 4 Pilin"/>
    <property type="match status" value="1"/>
</dbReference>
<evidence type="ECO:0000256" key="5">
    <source>
        <dbReference type="ARBA" id="ARBA00022519"/>
    </source>
</evidence>
<dbReference type="KEGG" id="mpsy:CEK71_03425"/>
<evidence type="ECO:0000256" key="6">
    <source>
        <dbReference type="ARBA" id="ARBA00022692"/>
    </source>
</evidence>
<dbReference type="InterPro" id="IPR045584">
    <property type="entry name" value="Pilin-like"/>
</dbReference>
<dbReference type="Pfam" id="PF12019">
    <property type="entry name" value="GspH"/>
    <property type="match status" value="1"/>
</dbReference>
<organism evidence="13 14">
    <name type="scientific">Methylovulum psychrotolerans</name>
    <dbReference type="NCBI Taxonomy" id="1704499"/>
    <lineage>
        <taxon>Bacteria</taxon>
        <taxon>Pseudomonadati</taxon>
        <taxon>Pseudomonadota</taxon>
        <taxon>Gammaproteobacteria</taxon>
        <taxon>Methylococcales</taxon>
        <taxon>Methylococcaceae</taxon>
        <taxon>Methylovulum</taxon>
    </lineage>
</organism>
<keyword evidence="8 11" id="KW-0472">Membrane</keyword>
<dbReference type="GO" id="GO:0015627">
    <property type="term" value="C:type II protein secretion system complex"/>
    <property type="evidence" value="ECO:0007669"/>
    <property type="project" value="InterPro"/>
</dbReference>
<gene>
    <name evidence="13" type="primary">gspH</name>
    <name evidence="13" type="ORF">CEK71_03425</name>
</gene>
<evidence type="ECO:0000313" key="14">
    <source>
        <dbReference type="Proteomes" id="UP000197019"/>
    </source>
</evidence>
<comment type="similarity">
    <text evidence="9">Belongs to the GSP H family.</text>
</comment>
<keyword evidence="4" id="KW-0488">Methylation</keyword>
<dbReference type="Proteomes" id="UP000197019">
    <property type="component" value="Chromosome"/>
</dbReference>
<dbReference type="AlphaFoldDB" id="A0A1Z4BVC1"/>
<dbReference type="InterPro" id="IPR012902">
    <property type="entry name" value="N_methyl_site"/>
</dbReference>
<evidence type="ECO:0000259" key="12">
    <source>
        <dbReference type="Pfam" id="PF12019"/>
    </source>
</evidence>
<evidence type="ECO:0000256" key="9">
    <source>
        <dbReference type="ARBA" id="ARBA00025772"/>
    </source>
</evidence>